<evidence type="ECO:0000313" key="11">
    <source>
        <dbReference type="EMBL" id="OXV11661.1"/>
    </source>
</evidence>
<keyword evidence="8" id="KW-0862">Zinc</keyword>
<feature type="region of interest" description="Disordered" evidence="9">
    <location>
        <begin position="1"/>
        <end position="99"/>
    </location>
</feature>
<dbReference type="InterPro" id="IPR031127">
    <property type="entry name" value="E3_UB_ligase_RBR"/>
</dbReference>
<dbReference type="OrthoDB" id="10254945at2759"/>
<evidence type="ECO:0000313" key="12">
    <source>
        <dbReference type="Proteomes" id="UP000243515"/>
    </source>
</evidence>
<proteinExistence type="predicted"/>
<feature type="compositionally biased region" description="Basic and acidic residues" evidence="9">
    <location>
        <begin position="496"/>
        <end position="511"/>
    </location>
</feature>
<feature type="compositionally biased region" description="Low complexity" evidence="9">
    <location>
        <begin position="482"/>
        <end position="492"/>
    </location>
</feature>
<evidence type="ECO:0000256" key="5">
    <source>
        <dbReference type="ARBA" id="ARBA00022737"/>
    </source>
</evidence>
<keyword evidence="12" id="KW-1185">Reference proteome</keyword>
<name>A0A232M5I2_9EURO</name>
<evidence type="ECO:0000256" key="7">
    <source>
        <dbReference type="ARBA" id="ARBA00022786"/>
    </source>
</evidence>
<keyword evidence="4" id="KW-0479">Metal-binding</keyword>
<keyword evidence="7" id="KW-0833">Ubl conjugation pathway</keyword>
<sequence>MHHSRTRTRRTPRSTISEKSIGSTENGTQKKCKPVIDSARPSPRPRSLANEGARAGPISKKEHTRVANSPIKDQEHPRRRKSAEHLSSSGRSKQQPPGLLSLFFGVPTPRVAEKNKSAKLACSHRMCQACLKRIFIMSLTDPQHMPPRCCTADDIPLKHVEKLFDMKFKVKWNKKYQEYTTKNRIYCPVRGCGEWIKPSQISIDTSSGATGGRKFGKCSRCRTKICCLCNGKWHSEKDCPKDEDTKKFVAMAKDKGWQRCYNCSAMVELNEGCNHMTCRCTAEFCMICGSKWKTCECPWFNYGASDRHRLRCQDELERRREQERQDEAFARRLQRRLAINDDDDLPSIDFGVNPTTHFVNDYFVPPQNVLLGTTVESAAGIATAPGIARPGRSHTPSPPPNRVRQRNRRNWDLQHPLLPGPLEIQAPIAIPRPTPHVPPPSPSERVTLNRQMASYNIETAHEHPFLHRRIASDAGPATYGLRRSATSGSRRTTVPHRHEQTSGKSFERSFDSARMQTWAERA</sequence>
<evidence type="ECO:0000256" key="9">
    <source>
        <dbReference type="SAM" id="MobiDB-lite"/>
    </source>
</evidence>
<dbReference type="EC" id="2.3.2.31" evidence="2"/>
<dbReference type="CDD" id="cd20335">
    <property type="entry name" value="BRcat_RBR"/>
    <property type="match status" value="1"/>
</dbReference>
<evidence type="ECO:0000256" key="3">
    <source>
        <dbReference type="ARBA" id="ARBA00022679"/>
    </source>
</evidence>
<dbReference type="GO" id="GO:0061630">
    <property type="term" value="F:ubiquitin protein ligase activity"/>
    <property type="evidence" value="ECO:0007669"/>
    <property type="project" value="UniProtKB-EC"/>
</dbReference>
<dbReference type="InterPro" id="IPR044066">
    <property type="entry name" value="TRIAD_supradom"/>
</dbReference>
<comment type="caution">
    <text evidence="11">The sequence shown here is derived from an EMBL/GenBank/DDBJ whole genome shotgun (WGS) entry which is preliminary data.</text>
</comment>
<dbReference type="CDD" id="cd22584">
    <property type="entry name" value="Rcat_RBR_unk"/>
    <property type="match status" value="1"/>
</dbReference>
<comment type="catalytic activity">
    <reaction evidence="1">
        <text>[E2 ubiquitin-conjugating enzyme]-S-ubiquitinyl-L-cysteine + [acceptor protein]-L-lysine = [E2 ubiquitin-conjugating enzyme]-L-cysteine + [acceptor protein]-N(6)-ubiquitinyl-L-lysine.</text>
        <dbReference type="EC" id="2.3.2.31"/>
    </reaction>
</comment>
<accession>A0A232M5I2</accession>
<dbReference type="GO" id="GO:0016567">
    <property type="term" value="P:protein ubiquitination"/>
    <property type="evidence" value="ECO:0007669"/>
    <property type="project" value="InterPro"/>
</dbReference>
<evidence type="ECO:0000259" key="10">
    <source>
        <dbReference type="PROSITE" id="PS51873"/>
    </source>
</evidence>
<dbReference type="AlphaFoldDB" id="A0A232M5I2"/>
<dbReference type="GO" id="GO:0008270">
    <property type="term" value="F:zinc ion binding"/>
    <property type="evidence" value="ECO:0007669"/>
    <property type="project" value="UniProtKB-KW"/>
</dbReference>
<evidence type="ECO:0000256" key="4">
    <source>
        <dbReference type="ARBA" id="ARBA00022723"/>
    </source>
</evidence>
<feature type="region of interest" description="Disordered" evidence="9">
    <location>
        <begin position="476"/>
        <end position="522"/>
    </location>
</feature>
<feature type="domain" description="RING-type" evidence="10">
    <location>
        <begin position="96"/>
        <end position="306"/>
    </location>
</feature>
<dbReference type="InterPro" id="IPR002867">
    <property type="entry name" value="IBR_dom"/>
</dbReference>
<feature type="compositionally biased region" description="Polar residues" evidence="9">
    <location>
        <begin position="17"/>
        <end position="29"/>
    </location>
</feature>
<reference evidence="11 12" key="1">
    <citation type="journal article" date="2015" name="Environ. Microbiol.">
        <title>Metagenome sequence of Elaphomyces granulatus from sporocarp tissue reveals Ascomycota ectomycorrhizal fingerprints of genome expansion and a Proteobacteria-rich microbiome.</title>
        <authorList>
            <person name="Quandt C.A."/>
            <person name="Kohler A."/>
            <person name="Hesse C.N."/>
            <person name="Sharpton T.J."/>
            <person name="Martin F."/>
            <person name="Spatafora J.W."/>
        </authorList>
    </citation>
    <scope>NUCLEOTIDE SEQUENCE [LARGE SCALE GENOMIC DNA]</scope>
    <source>
        <strain evidence="11 12">OSC145934</strain>
    </source>
</reference>
<keyword evidence="3" id="KW-0808">Transferase</keyword>
<keyword evidence="6" id="KW-0863">Zinc-finger</keyword>
<feature type="compositionally biased region" description="Basic residues" evidence="9">
    <location>
        <begin position="1"/>
        <end position="12"/>
    </location>
</feature>
<evidence type="ECO:0000256" key="6">
    <source>
        <dbReference type="ARBA" id="ARBA00022771"/>
    </source>
</evidence>
<dbReference type="PROSITE" id="PS51873">
    <property type="entry name" value="TRIAD"/>
    <property type="match status" value="1"/>
</dbReference>
<dbReference type="SUPFAM" id="SSF57850">
    <property type="entry name" value="RING/U-box"/>
    <property type="match status" value="1"/>
</dbReference>
<keyword evidence="5" id="KW-0677">Repeat</keyword>
<dbReference type="Proteomes" id="UP000243515">
    <property type="component" value="Unassembled WGS sequence"/>
</dbReference>
<evidence type="ECO:0000256" key="2">
    <source>
        <dbReference type="ARBA" id="ARBA00012251"/>
    </source>
</evidence>
<gene>
    <name evidence="11" type="ORF">Egran_00578</name>
</gene>
<evidence type="ECO:0000256" key="1">
    <source>
        <dbReference type="ARBA" id="ARBA00001798"/>
    </source>
</evidence>
<organism evidence="11 12">
    <name type="scientific">Elaphomyces granulatus</name>
    <dbReference type="NCBI Taxonomy" id="519963"/>
    <lineage>
        <taxon>Eukaryota</taxon>
        <taxon>Fungi</taxon>
        <taxon>Dikarya</taxon>
        <taxon>Ascomycota</taxon>
        <taxon>Pezizomycotina</taxon>
        <taxon>Eurotiomycetes</taxon>
        <taxon>Eurotiomycetidae</taxon>
        <taxon>Eurotiales</taxon>
        <taxon>Elaphomycetaceae</taxon>
        <taxon>Elaphomyces</taxon>
    </lineage>
</organism>
<dbReference type="EMBL" id="NPHW01002366">
    <property type="protein sequence ID" value="OXV11661.1"/>
    <property type="molecule type" value="Genomic_DNA"/>
</dbReference>
<dbReference type="Gene3D" id="1.20.120.1750">
    <property type="match status" value="1"/>
</dbReference>
<dbReference type="Pfam" id="PF01485">
    <property type="entry name" value="IBR"/>
    <property type="match status" value="2"/>
</dbReference>
<evidence type="ECO:0000256" key="8">
    <source>
        <dbReference type="ARBA" id="ARBA00022833"/>
    </source>
</evidence>
<feature type="compositionally biased region" description="Polar residues" evidence="9">
    <location>
        <begin position="85"/>
        <end position="95"/>
    </location>
</feature>
<feature type="region of interest" description="Disordered" evidence="9">
    <location>
        <begin position="384"/>
        <end position="408"/>
    </location>
</feature>
<dbReference type="PANTHER" id="PTHR11685">
    <property type="entry name" value="RBR FAMILY RING FINGER AND IBR DOMAIN-CONTAINING"/>
    <property type="match status" value="1"/>
</dbReference>
<protein>
    <recommendedName>
        <fullName evidence="2">RBR-type E3 ubiquitin transferase</fullName>
        <ecNumber evidence="2">2.3.2.31</ecNumber>
    </recommendedName>
</protein>